<dbReference type="Gene3D" id="2.30.42.10">
    <property type="match status" value="1"/>
</dbReference>
<evidence type="ECO:0000256" key="4">
    <source>
        <dbReference type="SAM" id="MobiDB-lite"/>
    </source>
</evidence>
<reference evidence="7 8" key="1">
    <citation type="submission" date="2024-03" db="EMBL/GenBank/DDBJ databases">
        <title>Human intestinal bacterial collection.</title>
        <authorList>
            <person name="Pauvert C."/>
            <person name="Hitch T.C.A."/>
            <person name="Clavel T."/>
        </authorList>
    </citation>
    <scope>NUCLEOTIDE SEQUENCE [LARGE SCALE GENOMIC DNA]</scope>
    <source>
        <strain evidence="7 8">CLA-AP-H27</strain>
    </source>
</reference>
<proteinExistence type="inferred from homology"/>
<protein>
    <submittedName>
        <fullName evidence="7">Trypsin-like peptidase domain-containing protein</fullName>
    </submittedName>
</protein>
<dbReference type="SUPFAM" id="SSF50494">
    <property type="entry name" value="Trypsin-like serine proteases"/>
    <property type="match status" value="1"/>
</dbReference>
<keyword evidence="8" id="KW-1185">Reference proteome</keyword>
<dbReference type="Gene3D" id="2.40.10.120">
    <property type="match status" value="1"/>
</dbReference>
<evidence type="ECO:0000256" key="2">
    <source>
        <dbReference type="ARBA" id="ARBA00022670"/>
    </source>
</evidence>
<feature type="compositionally biased region" description="Polar residues" evidence="4">
    <location>
        <begin position="67"/>
        <end position="76"/>
    </location>
</feature>
<feature type="transmembrane region" description="Helical" evidence="5">
    <location>
        <begin position="39"/>
        <end position="59"/>
    </location>
</feature>
<evidence type="ECO:0000313" key="7">
    <source>
        <dbReference type="EMBL" id="MEQ2563978.1"/>
    </source>
</evidence>
<dbReference type="PANTHER" id="PTHR22939:SF129">
    <property type="entry name" value="SERINE PROTEASE HTRA2, MITOCHONDRIAL"/>
    <property type="match status" value="1"/>
</dbReference>
<dbReference type="PRINTS" id="PR00834">
    <property type="entry name" value="PROTEASES2C"/>
</dbReference>
<evidence type="ECO:0000259" key="6">
    <source>
        <dbReference type="PROSITE" id="PS50106"/>
    </source>
</evidence>
<dbReference type="PANTHER" id="PTHR22939">
    <property type="entry name" value="SERINE PROTEASE FAMILY S1C HTRA-RELATED"/>
    <property type="match status" value="1"/>
</dbReference>
<dbReference type="SUPFAM" id="SSF50156">
    <property type="entry name" value="PDZ domain-like"/>
    <property type="match status" value="1"/>
</dbReference>
<keyword evidence="5" id="KW-1133">Transmembrane helix</keyword>
<dbReference type="InterPro" id="IPR001940">
    <property type="entry name" value="Peptidase_S1C"/>
</dbReference>
<dbReference type="EMBL" id="JBBMFJ010000028">
    <property type="protein sequence ID" value="MEQ2563978.1"/>
    <property type="molecule type" value="Genomic_DNA"/>
</dbReference>
<dbReference type="InterPro" id="IPR009003">
    <property type="entry name" value="Peptidase_S1_PA"/>
</dbReference>
<feature type="region of interest" description="Disordered" evidence="4">
    <location>
        <begin position="1"/>
        <end position="25"/>
    </location>
</feature>
<keyword evidence="3" id="KW-0378">Hydrolase</keyword>
<dbReference type="Pfam" id="PF13180">
    <property type="entry name" value="PDZ_2"/>
    <property type="match status" value="1"/>
</dbReference>
<dbReference type="RefSeq" id="WP_349230037.1">
    <property type="nucleotide sequence ID" value="NZ_JBBMFJ010000028.1"/>
</dbReference>
<name>A0ABV1HPR3_9FIRM</name>
<organism evidence="7 8">
    <name type="scientific">Ventrimonas faecis</name>
    <dbReference type="NCBI Taxonomy" id="3133170"/>
    <lineage>
        <taxon>Bacteria</taxon>
        <taxon>Bacillati</taxon>
        <taxon>Bacillota</taxon>
        <taxon>Clostridia</taxon>
        <taxon>Lachnospirales</taxon>
        <taxon>Lachnospiraceae</taxon>
        <taxon>Ventrimonas</taxon>
    </lineage>
</organism>
<dbReference type="Pfam" id="PF13365">
    <property type="entry name" value="Trypsin_2"/>
    <property type="match status" value="1"/>
</dbReference>
<sequence length="439" mass="47348">MSEIQDPEKKPEKKNDRDFISEKIVRPAPSKKQIATKMATAACAGVIFGVVSAVCFALTRPVLEQLSEGNRPTASAISIPKDEVESSAEAQETENAAETETEPVEEMVQTALEHYRYTIDDLNSLLNSLRAKAQTADKSVVVVHSVQQNTDWFDNPVETTGLYAGVIIAKTSQELLVLTPEAAVEQADSIKVTFENGKDVNGHMKQKDATSGMAIVSISTGDVDTSQLRDLEPMPLGNSYQVRQGDLLAAVGSPAGVVHSLDYGFVSYVVRSSPMVDQHCRVLYSDIMANTDRGTFLINTDGELVGWAQAPADNSGTENRVTEIFGISDYKGILEKLSNGQAIPCIGIVGQEATDAQVANGLPEGIYVVNAVTEKPAYNAGIQNGDILTQINGNPVKSMKEYQAALDKMTCGQIIHVTVARNGRDTYTELEFEVTVGSR</sequence>
<dbReference type="InterPro" id="IPR036034">
    <property type="entry name" value="PDZ_sf"/>
</dbReference>
<dbReference type="SMART" id="SM00228">
    <property type="entry name" value="PDZ"/>
    <property type="match status" value="1"/>
</dbReference>
<dbReference type="PROSITE" id="PS50106">
    <property type="entry name" value="PDZ"/>
    <property type="match status" value="1"/>
</dbReference>
<evidence type="ECO:0000256" key="3">
    <source>
        <dbReference type="ARBA" id="ARBA00022801"/>
    </source>
</evidence>
<keyword evidence="5" id="KW-0812">Transmembrane</keyword>
<dbReference type="Proteomes" id="UP001437460">
    <property type="component" value="Unassembled WGS sequence"/>
</dbReference>
<comment type="similarity">
    <text evidence="1">Belongs to the peptidase S1C family.</text>
</comment>
<keyword evidence="2" id="KW-0645">Protease</keyword>
<feature type="domain" description="PDZ" evidence="6">
    <location>
        <begin position="334"/>
        <end position="423"/>
    </location>
</feature>
<dbReference type="InterPro" id="IPR001478">
    <property type="entry name" value="PDZ"/>
</dbReference>
<evidence type="ECO:0000313" key="8">
    <source>
        <dbReference type="Proteomes" id="UP001437460"/>
    </source>
</evidence>
<feature type="compositionally biased region" description="Acidic residues" evidence="4">
    <location>
        <begin position="91"/>
        <end position="104"/>
    </location>
</feature>
<comment type="caution">
    <text evidence="7">The sequence shown here is derived from an EMBL/GenBank/DDBJ whole genome shotgun (WGS) entry which is preliminary data.</text>
</comment>
<accession>A0ABV1HPR3</accession>
<keyword evidence="5" id="KW-0472">Membrane</keyword>
<evidence type="ECO:0000256" key="5">
    <source>
        <dbReference type="SAM" id="Phobius"/>
    </source>
</evidence>
<gene>
    <name evidence="7" type="ORF">WMO41_12520</name>
</gene>
<feature type="region of interest" description="Disordered" evidence="4">
    <location>
        <begin position="67"/>
        <end position="104"/>
    </location>
</feature>
<evidence type="ECO:0000256" key="1">
    <source>
        <dbReference type="ARBA" id="ARBA00010541"/>
    </source>
</evidence>